<dbReference type="Pfam" id="PF00108">
    <property type="entry name" value="Thiolase_N"/>
    <property type="match status" value="1"/>
</dbReference>
<dbReference type="PROSITE" id="PS00737">
    <property type="entry name" value="THIOLASE_2"/>
    <property type="match status" value="1"/>
</dbReference>
<evidence type="ECO:0000256" key="5">
    <source>
        <dbReference type="ARBA" id="ARBA00013807"/>
    </source>
</evidence>
<reference evidence="19 20" key="1">
    <citation type="journal article" date="2020" name="ISME J.">
        <title>Uncovering the hidden diversity of litter-decomposition mechanisms in mushroom-forming fungi.</title>
        <authorList>
            <person name="Floudas D."/>
            <person name="Bentzer J."/>
            <person name="Ahren D."/>
            <person name="Johansson T."/>
            <person name="Persson P."/>
            <person name="Tunlid A."/>
        </authorList>
    </citation>
    <scope>NUCLEOTIDE SEQUENCE [LARGE SCALE GENOMIC DNA]</scope>
    <source>
        <strain evidence="19 20">CBS 406.79</strain>
    </source>
</reference>
<evidence type="ECO:0000259" key="17">
    <source>
        <dbReference type="Pfam" id="PF00108"/>
    </source>
</evidence>
<dbReference type="PANTHER" id="PTHR43853:SF8">
    <property type="entry name" value="3-KETOACYL-COA THIOLASE, PEROXISOMAL"/>
    <property type="match status" value="1"/>
</dbReference>
<feature type="domain" description="Thiolase C-terminal" evidence="18">
    <location>
        <begin position="799"/>
        <end position="924"/>
    </location>
</feature>
<comment type="similarity">
    <text evidence="4">Belongs to the thiolase-like superfamily. Thiolase family.</text>
</comment>
<evidence type="ECO:0000256" key="14">
    <source>
        <dbReference type="SAM" id="Coils"/>
    </source>
</evidence>
<comment type="caution">
    <text evidence="19">The sequence shown here is derived from an EMBL/GenBank/DDBJ whole genome shotgun (WGS) entry which is preliminary data.</text>
</comment>
<keyword evidence="6" id="KW-0808">Transferase</keyword>
<keyword evidence="10" id="KW-0443">Lipid metabolism</keyword>
<dbReference type="InterPro" id="IPR002155">
    <property type="entry name" value="Thiolase"/>
</dbReference>
<dbReference type="NCBIfam" id="TIGR01930">
    <property type="entry name" value="AcCoA-C-Actrans"/>
    <property type="match status" value="1"/>
</dbReference>
<evidence type="ECO:0000256" key="12">
    <source>
        <dbReference type="ARBA" id="ARBA00023315"/>
    </source>
</evidence>
<dbReference type="InterPro" id="IPR020616">
    <property type="entry name" value="Thiolase_N"/>
</dbReference>
<evidence type="ECO:0000313" key="19">
    <source>
        <dbReference type="EMBL" id="KAF5387296.1"/>
    </source>
</evidence>
<name>A0A8H5HQD3_9AGAR</name>
<keyword evidence="16" id="KW-0812">Transmembrane</keyword>
<evidence type="ECO:0000256" key="6">
    <source>
        <dbReference type="ARBA" id="ARBA00022679"/>
    </source>
</evidence>
<evidence type="ECO:0000256" key="9">
    <source>
        <dbReference type="ARBA" id="ARBA00023054"/>
    </source>
</evidence>
<proteinExistence type="inferred from homology"/>
<dbReference type="OrthoDB" id="5404651at2759"/>
<feature type="coiled-coil region" evidence="14">
    <location>
        <begin position="49"/>
        <end position="83"/>
    </location>
</feature>
<comment type="subcellular location">
    <subcellularLocation>
        <location evidence="1">Peroxisome</location>
    </subcellularLocation>
</comment>
<dbReference type="AlphaFoldDB" id="A0A8H5HQD3"/>
<evidence type="ECO:0000259" key="18">
    <source>
        <dbReference type="Pfam" id="PF02803"/>
    </source>
</evidence>
<keyword evidence="20" id="KW-1185">Reference proteome</keyword>
<evidence type="ECO:0000313" key="20">
    <source>
        <dbReference type="Proteomes" id="UP000518752"/>
    </source>
</evidence>
<keyword evidence="7" id="KW-0276">Fatty acid metabolism</keyword>
<evidence type="ECO:0000256" key="4">
    <source>
        <dbReference type="ARBA" id="ARBA00010982"/>
    </source>
</evidence>
<dbReference type="GO" id="GO:0006635">
    <property type="term" value="P:fatty acid beta-oxidation"/>
    <property type="evidence" value="ECO:0007669"/>
    <property type="project" value="TreeGrafter"/>
</dbReference>
<dbReference type="GO" id="GO:0010124">
    <property type="term" value="P:phenylacetate catabolic process"/>
    <property type="evidence" value="ECO:0007669"/>
    <property type="project" value="TreeGrafter"/>
</dbReference>
<dbReference type="PROSITE" id="PS00098">
    <property type="entry name" value="THIOLASE_1"/>
    <property type="match status" value="1"/>
</dbReference>
<gene>
    <name evidence="19" type="ORF">D9757_005808</name>
</gene>
<evidence type="ECO:0000256" key="10">
    <source>
        <dbReference type="ARBA" id="ARBA00023098"/>
    </source>
</evidence>
<evidence type="ECO:0000256" key="3">
    <source>
        <dbReference type="ARBA" id="ARBA00009574"/>
    </source>
</evidence>
<evidence type="ECO:0000256" key="15">
    <source>
        <dbReference type="SAM" id="MobiDB-lite"/>
    </source>
</evidence>
<evidence type="ECO:0000256" key="8">
    <source>
        <dbReference type="ARBA" id="ARBA00022946"/>
    </source>
</evidence>
<dbReference type="Pfam" id="PF10186">
    <property type="entry name" value="ATG14"/>
    <property type="match status" value="1"/>
</dbReference>
<evidence type="ECO:0000256" key="1">
    <source>
        <dbReference type="ARBA" id="ARBA00004275"/>
    </source>
</evidence>
<comment type="similarity">
    <text evidence="3">Belongs to the ATG14 family.</text>
</comment>
<dbReference type="InterPro" id="IPR020615">
    <property type="entry name" value="Thiolase_acyl_enz_int_AS"/>
</dbReference>
<feature type="compositionally biased region" description="Low complexity" evidence="15">
    <location>
        <begin position="396"/>
        <end position="414"/>
    </location>
</feature>
<dbReference type="InterPro" id="IPR018791">
    <property type="entry name" value="UV_resistance/autophagy_Atg14"/>
</dbReference>
<dbReference type="InterPro" id="IPR020617">
    <property type="entry name" value="Thiolase_C"/>
</dbReference>
<dbReference type="InterPro" id="IPR016039">
    <property type="entry name" value="Thiolase-like"/>
</dbReference>
<dbReference type="Proteomes" id="UP000518752">
    <property type="component" value="Unassembled WGS sequence"/>
</dbReference>
<evidence type="ECO:0000256" key="13">
    <source>
        <dbReference type="ARBA" id="ARBA00047605"/>
    </source>
</evidence>
<dbReference type="EMBL" id="JAACJN010000033">
    <property type="protein sequence ID" value="KAF5387296.1"/>
    <property type="molecule type" value="Genomic_DNA"/>
</dbReference>
<evidence type="ECO:0000256" key="7">
    <source>
        <dbReference type="ARBA" id="ARBA00022832"/>
    </source>
</evidence>
<keyword evidence="12" id="KW-0012">Acyltransferase</keyword>
<organism evidence="19 20">
    <name type="scientific">Collybiopsis confluens</name>
    <dbReference type="NCBI Taxonomy" id="2823264"/>
    <lineage>
        <taxon>Eukaryota</taxon>
        <taxon>Fungi</taxon>
        <taxon>Dikarya</taxon>
        <taxon>Basidiomycota</taxon>
        <taxon>Agaricomycotina</taxon>
        <taxon>Agaricomycetes</taxon>
        <taxon>Agaricomycetidae</taxon>
        <taxon>Agaricales</taxon>
        <taxon>Marasmiineae</taxon>
        <taxon>Omphalotaceae</taxon>
        <taxon>Collybiopsis</taxon>
    </lineage>
</organism>
<feature type="domain" description="Thiolase N-terminal" evidence="17">
    <location>
        <begin position="530"/>
        <end position="789"/>
    </location>
</feature>
<dbReference type="InterPro" id="IPR050215">
    <property type="entry name" value="Thiolase-like_sf_Thiolase"/>
</dbReference>
<evidence type="ECO:0000256" key="11">
    <source>
        <dbReference type="ARBA" id="ARBA00023140"/>
    </source>
</evidence>
<keyword evidence="8" id="KW-0809">Transit peptide</keyword>
<comment type="catalytic activity">
    <reaction evidence="13">
        <text>an acyl-CoA + acetyl-CoA = a 3-oxoacyl-CoA + CoA</text>
        <dbReference type="Rhea" id="RHEA:21564"/>
        <dbReference type="ChEBI" id="CHEBI:57287"/>
        <dbReference type="ChEBI" id="CHEBI:57288"/>
        <dbReference type="ChEBI" id="CHEBI:58342"/>
        <dbReference type="ChEBI" id="CHEBI:90726"/>
        <dbReference type="EC" id="2.3.1.16"/>
    </reaction>
</comment>
<keyword evidence="9 14" id="KW-0175">Coiled coil</keyword>
<dbReference type="InterPro" id="IPR020613">
    <property type="entry name" value="Thiolase_CS"/>
</dbReference>
<dbReference type="Pfam" id="PF02803">
    <property type="entry name" value="Thiolase_C"/>
    <property type="match status" value="1"/>
</dbReference>
<sequence>MIVKQYHQQTSRLVLERDAAVAKATAELDSGISTARIHRADRLSMERQVADITDALAKLRKSNDQARQRLQTLRNTLAERRQTLTAARSLSISPISPVSPPVLSAYSSLSSLAAAIARARVGLVQELVQVFGVSHDISHWSIGTLVLPLPGDMRRYPPNHINAVLTLTVHFINLLAFYLGVKLPFTVTWAKARLGVGTPFISPIKGIGGDQGGWAKWEGKHPLHVSTNVSETSRSPNPSSPFTSITLPSINTGTDADQDSASSSDVPGSPLDSTSTETDASMILQTLNRKSAISFTTALAMLLYNVAYLAYTQHVNIPLHQVAAGDVLANLWAVCFASPGLGKYSHETTTSLTPNPCSFPLPRLPSPIRPIPHSQVFTLEFGQLLQAMSRPPPRTPATVSIPTSSTSPIASSPAVKHRPSDTAGGSQPKQRRPSQVSLAKDIIKRRDKTKLGPGSVLEGQVFLEDEEDEWDLIYCAGKWYTRSIGIGKKLAGSFPPIQFRFHVLYGFDRAEESVPARAKILEKHDDDVVIGKKGGFKDTRPEELLMHVLKQSYAANNLDPALIQDIMVGNVLPPGGGANQARMAALAAGIPVATPINTVNRQCSSGLTAVSNIANSIRSGQIDIGIGEQLWWNPLITQPISFEPGAGVESMTHGWGAGAIPEGYSEIVMENQDAEDCLIPMGITSENVAHDYGISREVQDQFAALSFQKAAKAQKQNLFAPEIVPIRAKQQSPDGGRELLVDSDDGIRDGVTAEGLGKLKPAFMKTGSTHAGNASQVSDGAAAVLMARRSVAKKLGLPIVGKFVAAQAVGVPPRIMGVGPAYAIPKVLEKAGLQLSDVDFFEINEAFASQAVYCCNELGIPWQESDPAKAKVNKWGGAIAIGHPLGCTGARQVATGLNIAKHDNQKVFVTSMCIGSGMGMAGLFVNEQ</sequence>
<feature type="compositionally biased region" description="Polar residues" evidence="15">
    <location>
        <begin position="423"/>
        <end position="437"/>
    </location>
</feature>
<dbReference type="GO" id="GO:0005777">
    <property type="term" value="C:peroxisome"/>
    <property type="evidence" value="ECO:0007669"/>
    <property type="project" value="UniProtKB-SubCell"/>
</dbReference>
<feature type="region of interest" description="Disordered" evidence="15">
    <location>
        <begin position="390"/>
        <end position="444"/>
    </location>
</feature>
<feature type="compositionally biased region" description="Polar residues" evidence="15">
    <location>
        <begin position="226"/>
        <end position="254"/>
    </location>
</feature>
<comment type="pathway">
    <text evidence="2">Lipid metabolism; fatty acid metabolism.</text>
</comment>
<dbReference type="GO" id="GO:0003988">
    <property type="term" value="F:acetyl-CoA C-acyltransferase activity"/>
    <property type="evidence" value="ECO:0007669"/>
    <property type="project" value="UniProtKB-EC"/>
</dbReference>
<feature type="region of interest" description="Disordered" evidence="15">
    <location>
        <begin position="226"/>
        <end position="277"/>
    </location>
</feature>
<protein>
    <recommendedName>
        <fullName evidence="5">Autophagy-related protein 14</fullName>
    </recommendedName>
</protein>
<feature type="transmembrane region" description="Helical" evidence="16">
    <location>
        <begin position="163"/>
        <end position="181"/>
    </location>
</feature>
<keyword evidence="16" id="KW-0472">Membrane</keyword>
<accession>A0A8H5HQD3</accession>
<dbReference type="GO" id="GO:0032991">
    <property type="term" value="C:protein-containing complex"/>
    <property type="evidence" value="ECO:0007669"/>
    <property type="project" value="UniProtKB-ARBA"/>
</dbReference>
<dbReference type="CDD" id="cd00751">
    <property type="entry name" value="thiolase"/>
    <property type="match status" value="1"/>
</dbReference>
<dbReference type="SUPFAM" id="SSF53901">
    <property type="entry name" value="Thiolase-like"/>
    <property type="match status" value="2"/>
</dbReference>
<dbReference type="PANTHER" id="PTHR43853">
    <property type="entry name" value="3-KETOACYL-COA THIOLASE, PEROXISOMAL"/>
    <property type="match status" value="1"/>
</dbReference>
<keyword evidence="11" id="KW-0576">Peroxisome</keyword>
<evidence type="ECO:0000256" key="2">
    <source>
        <dbReference type="ARBA" id="ARBA00004872"/>
    </source>
</evidence>
<keyword evidence="16" id="KW-1133">Transmembrane helix</keyword>
<dbReference type="Gene3D" id="3.40.47.10">
    <property type="match status" value="2"/>
</dbReference>
<evidence type="ECO:0000256" key="16">
    <source>
        <dbReference type="SAM" id="Phobius"/>
    </source>
</evidence>